<keyword evidence="2" id="KW-0560">Oxidoreductase</keyword>
<dbReference type="PANTHER" id="PTHR22604:SF105">
    <property type="entry name" value="TRANS-1,2-DIHYDROBENZENE-1,2-DIOL DEHYDROGENASE"/>
    <property type="match status" value="1"/>
</dbReference>
<dbReference type="SUPFAM" id="SSF51735">
    <property type="entry name" value="NAD(P)-binding Rossmann-fold domains"/>
    <property type="match status" value="1"/>
</dbReference>
<dbReference type="InterPro" id="IPR055170">
    <property type="entry name" value="GFO_IDH_MocA-like_dom"/>
</dbReference>
<dbReference type="InterPro" id="IPR000683">
    <property type="entry name" value="Gfo/Idh/MocA-like_OxRdtase_N"/>
</dbReference>
<dbReference type="Gene3D" id="3.40.50.720">
    <property type="entry name" value="NAD(P)-binding Rossmann-like Domain"/>
    <property type="match status" value="1"/>
</dbReference>
<evidence type="ECO:0000256" key="2">
    <source>
        <dbReference type="ARBA" id="ARBA00023002"/>
    </source>
</evidence>
<evidence type="ECO:0000256" key="5">
    <source>
        <dbReference type="ARBA" id="ARBA00049233"/>
    </source>
</evidence>
<dbReference type="STRING" id="1016849.A0A0D1X3I4"/>
<organism evidence="8 9">
    <name type="scientific">Exophiala sideris</name>
    <dbReference type="NCBI Taxonomy" id="1016849"/>
    <lineage>
        <taxon>Eukaryota</taxon>
        <taxon>Fungi</taxon>
        <taxon>Dikarya</taxon>
        <taxon>Ascomycota</taxon>
        <taxon>Pezizomycotina</taxon>
        <taxon>Eurotiomycetes</taxon>
        <taxon>Chaetothyriomycetidae</taxon>
        <taxon>Chaetothyriales</taxon>
        <taxon>Herpotrichiellaceae</taxon>
        <taxon>Exophiala</taxon>
    </lineage>
</organism>
<name>A0A0D1X3I4_9EURO</name>
<reference evidence="8 9" key="1">
    <citation type="submission" date="2015-01" db="EMBL/GenBank/DDBJ databases">
        <title>The Genome Sequence of Exophiala sideris CBS121828.</title>
        <authorList>
            <consortium name="The Broad Institute Genomics Platform"/>
            <person name="Cuomo C."/>
            <person name="de Hoog S."/>
            <person name="Gorbushina A."/>
            <person name="Stielow B."/>
            <person name="Teixiera M."/>
            <person name="Abouelleil A."/>
            <person name="Chapman S.B."/>
            <person name="Priest M."/>
            <person name="Young S.K."/>
            <person name="Wortman J."/>
            <person name="Nusbaum C."/>
            <person name="Birren B."/>
        </authorList>
    </citation>
    <scope>NUCLEOTIDE SEQUENCE [LARGE SCALE GENOMIC DNA]</scope>
    <source>
        <strain evidence="8 9">CBS 121828</strain>
    </source>
</reference>
<comment type="similarity">
    <text evidence="1">Belongs to the Gfo/Idh/MocA family.</text>
</comment>
<dbReference type="EC" id="1.1.1.179" evidence="3"/>
<dbReference type="AlphaFoldDB" id="A0A0D1X3I4"/>
<dbReference type="InterPro" id="IPR036291">
    <property type="entry name" value="NAD(P)-bd_dom_sf"/>
</dbReference>
<dbReference type="GO" id="GO:0047837">
    <property type="term" value="F:D-xylose 1-dehydrogenase (NADP+) activity"/>
    <property type="evidence" value="ECO:0007669"/>
    <property type="project" value="UniProtKB-EC"/>
</dbReference>
<dbReference type="Pfam" id="PF01408">
    <property type="entry name" value="GFO_IDH_MocA"/>
    <property type="match status" value="1"/>
</dbReference>
<accession>A0A0D1X3I4</accession>
<dbReference type="Pfam" id="PF22725">
    <property type="entry name" value="GFO_IDH_MocA_C3"/>
    <property type="match status" value="1"/>
</dbReference>
<dbReference type="EMBL" id="KN846952">
    <property type="protein sequence ID" value="KIV82121.1"/>
    <property type="molecule type" value="Genomic_DNA"/>
</dbReference>
<dbReference type="InterPro" id="IPR050984">
    <property type="entry name" value="Gfo/Idh/MocA_domain"/>
</dbReference>
<evidence type="ECO:0000256" key="1">
    <source>
        <dbReference type="ARBA" id="ARBA00010928"/>
    </source>
</evidence>
<dbReference type="HOGENOM" id="CLU_023194_7_2_1"/>
<dbReference type="Proteomes" id="UP000053599">
    <property type="component" value="Unassembled WGS sequence"/>
</dbReference>
<evidence type="ECO:0000259" key="6">
    <source>
        <dbReference type="Pfam" id="PF01408"/>
    </source>
</evidence>
<sequence length="360" mass="40376">MSSNIPTCRWGIVSTGMIASWFVADLVLDRPDAIAKHIIQSIGSSSVQKGKDFASKYCPQSSPTIYGSYEEVYADPRVDCVYIGTPISFHKQNCLDAIAAGKNVLCEKAFTMNAREAKEVFEAAQKKGVYVHEAMWLRHRPMIAKLRQLLYQDRVIGDVFRMSSDFFDRLDIPNLPETSRYKHPKFGAGTLLDIGIYPLTWALLTLDSNTPDNAERPKVLASQTHLHGVEVTSSILVQYPSSGRQGVITSTHMSNKPSNLVCRVYGTEGYLDVTGEAPSMPHFFTVYKSKEDYQTFDQGQKYEFPHVGLGLIFEADNTALDIAAGRKESAIMPWKETIRVMELMDEIRKQGGTEYPQDHE</sequence>
<comment type="catalytic activity">
    <reaction evidence="5">
        <text>D-xylose + NADP(+) = D-xylono-1,5-lactone + NADPH + H(+)</text>
        <dbReference type="Rhea" id="RHEA:22000"/>
        <dbReference type="ChEBI" id="CHEBI:15378"/>
        <dbReference type="ChEBI" id="CHEBI:15867"/>
        <dbReference type="ChEBI" id="CHEBI:53455"/>
        <dbReference type="ChEBI" id="CHEBI:57783"/>
        <dbReference type="ChEBI" id="CHEBI:58349"/>
        <dbReference type="EC" id="1.1.1.179"/>
    </reaction>
</comment>
<protein>
    <recommendedName>
        <fullName evidence="3">D-xylose 1-dehydrogenase (NADP(+), D-xylono-1,5-lactone-forming)</fullName>
        <ecNumber evidence="3">1.1.1.179</ecNumber>
    </recommendedName>
    <alternativeName>
        <fullName evidence="4">D-xylose-NADP dehydrogenase</fullName>
    </alternativeName>
</protein>
<feature type="domain" description="Gfo/Idh/MocA-like oxidoreductase N-terminal" evidence="6">
    <location>
        <begin position="9"/>
        <end position="132"/>
    </location>
</feature>
<gene>
    <name evidence="8" type="ORF">PV11_04251</name>
</gene>
<dbReference type="PANTHER" id="PTHR22604">
    <property type="entry name" value="OXIDOREDUCTASES"/>
    <property type="match status" value="1"/>
</dbReference>
<evidence type="ECO:0000313" key="9">
    <source>
        <dbReference type="Proteomes" id="UP000053599"/>
    </source>
</evidence>
<proteinExistence type="inferred from homology"/>
<feature type="domain" description="GFO/IDH/MocA-like oxidoreductase" evidence="7">
    <location>
        <begin position="145"/>
        <end position="271"/>
    </location>
</feature>
<evidence type="ECO:0000256" key="4">
    <source>
        <dbReference type="ARBA" id="ARBA00042988"/>
    </source>
</evidence>
<dbReference type="SUPFAM" id="SSF55347">
    <property type="entry name" value="Glyceraldehyde-3-phosphate dehydrogenase-like, C-terminal domain"/>
    <property type="match status" value="1"/>
</dbReference>
<evidence type="ECO:0000313" key="8">
    <source>
        <dbReference type="EMBL" id="KIV82121.1"/>
    </source>
</evidence>
<evidence type="ECO:0000259" key="7">
    <source>
        <dbReference type="Pfam" id="PF22725"/>
    </source>
</evidence>
<evidence type="ECO:0000256" key="3">
    <source>
        <dbReference type="ARBA" id="ARBA00038984"/>
    </source>
</evidence>
<dbReference type="OrthoDB" id="2129491at2759"/>
<dbReference type="Gene3D" id="3.30.360.10">
    <property type="entry name" value="Dihydrodipicolinate Reductase, domain 2"/>
    <property type="match status" value="1"/>
</dbReference>
<dbReference type="GO" id="GO:0000166">
    <property type="term" value="F:nucleotide binding"/>
    <property type="evidence" value="ECO:0007669"/>
    <property type="project" value="InterPro"/>
</dbReference>